<keyword evidence="5 6" id="KW-0472">Membrane</keyword>
<evidence type="ECO:0000313" key="7">
    <source>
        <dbReference type="EMBL" id="RAU19451.1"/>
    </source>
</evidence>
<keyword evidence="8" id="KW-1185">Reference proteome</keyword>
<evidence type="ECO:0000256" key="3">
    <source>
        <dbReference type="ARBA" id="ARBA00022692"/>
    </source>
</evidence>
<feature type="transmembrane region" description="Helical" evidence="6">
    <location>
        <begin position="71"/>
        <end position="91"/>
    </location>
</feature>
<keyword evidence="3 6" id="KW-0812">Transmembrane</keyword>
<feature type="transmembrane region" description="Helical" evidence="6">
    <location>
        <begin position="182"/>
        <end position="200"/>
    </location>
</feature>
<keyword evidence="2" id="KW-1003">Cell membrane</keyword>
<evidence type="ECO:0000256" key="4">
    <source>
        <dbReference type="ARBA" id="ARBA00022989"/>
    </source>
</evidence>
<name>A0A364NQU8_9GAMM</name>
<dbReference type="PIRSF" id="PIRSF006324">
    <property type="entry name" value="LeuE"/>
    <property type="match status" value="1"/>
</dbReference>
<feature type="transmembrane region" description="Helical" evidence="6">
    <location>
        <begin position="143"/>
        <end position="170"/>
    </location>
</feature>
<dbReference type="PANTHER" id="PTHR30086:SF20">
    <property type="entry name" value="ARGININE EXPORTER PROTEIN ARGO-RELATED"/>
    <property type="match status" value="1"/>
</dbReference>
<dbReference type="InterPro" id="IPR001123">
    <property type="entry name" value="LeuE-type"/>
</dbReference>
<evidence type="ECO:0000256" key="1">
    <source>
        <dbReference type="ARBA" id="ARBA00004651"/>
    </source>
</evidence>
<keyword evidence="4 6" id="KW-1133">Transmembrane helix</keyword>
<dbReference type="OrthoDB" id="9804822at2"/>
<dbReference type="Proteomes" id="UP000250744">
    <property type="component" value="Unassembled WGS sequence"/>
</dbReference>
<gene>
    <name evidence="7" type="ORF">DN062_04140</name>
</gene>
<protein>
    <submittedName>
        <fullName evidence="7">LysE family translocator</fullName>
    </submittedName>
</protein>
<dbReference type="GO" id="GO:0015171">
    <property type="term" value="F:amino acid transmembrane transporter activity"/>
    <property type="evidence" value="ECO:0007669"/>
    <property type="project" value="TreeGrafter"/>
</dbReference>
<sequence length="202" mass="21741">MTLETWLIYLVATLGLSLTPGPNSLLALTHGAIHGPTRTLKTIAGGAVGFACVIALSMFGIASLLTLAEELLLVMKIIGGIYLVWLGIQVWRSPAPGRSDMTNDGVCGWHMARQGFLAALSNPKVILFFGAFLPQFINPSNDLWIQFLIMMLTFVLIECLVELFIAGFAKSVSNWLGRCGKGFNRVCGSLFVLIGVGLPLSN</sequence>
<accession>A0A364NQU8</accession>
<dbReference type="EMBL" id="QKRX01000002">
    <property type="protein sequence ID" value="RAU19451.1"/>
    <property type="molecule type" value="Genomic_DNA"/>
</dbReference>
<dbReference type="PANTHER" id="PTHR30086">
    <property type="entry name" value="ARGININE EXPORTER PROTEIN ARGO"/>
    <property type="match status" value="1"/>
</dbReference>
<dbReference type="RefSeq" id="WP_112157786.1">
    <property type="nucleotide sequence ID" value="NZ_QKRX01000002.1"/>
</dbReference>
<evidence type="ECO:0000256" key="6">
    <source>
        <dbReference type="SAM" id="Phobius"/>
    </source>
</evidence>
<comment type="subcellular location">
    <subcellularLocation>
        <location evidence="1">Cell membrane</location>
        <topology evidence="1">Multi-pass membrane protein</topology>
    </subcellularLocation>
</comment>
<feature type="transmembrane region" description="Helical" evidence="6">
    <location>
        <begin position="6"/>
        <end position="28"/>
    </location>
</feature>
<proteinExistence type="predicted"/>
<dbReference type="Pfam" id="PF01810">
    <property type="entry name" value="LysE"/>
    <property type="match status" value="1"/>
</dbReference>
<evidence type="ECO:0000256" key="2">
    <source>
        <dbReference type="ARBA" id="ARBA00022475"/>
    </source>
</evidence>
<evidence type="ECO:0000256" key="5">
    <source>
        <dbReference type="ARBA" id="ARBA00023136"/>
    </source>
</evidence>
<reference evidence="7 8" key="1">
    <citation type="submission" date="2018-06" db="EMBL/GenBank/DDBJ databases">
        <title>Nitrincola tibetense sp. nov., isolated from Lake XuguoCo on Tibetan Plateau.</title>
        <authorList>
            <person name="Xing P."/>
        </authorList>
    </citation>
    <scope>NUCLEOTIDE SEQUENCE [LARGE SCALE GENOMIC DNA]</scope>
    <source>
        <strain evidence="8">xg18</strain>
    </source>
</reference>
<organism evidence="7 8">
    <name type="scientific">Nitrincola tibetensis</name>
    <dbReference type="NCBI Taxonomy" id="2219697"/>
    <lineage>
        <taxon>Bacteria</taxon>
        <taxon>Pseudomonadati</taxon>
        <taxon>Pseudomonadota</taxon>
        <taxon>Gammaproteobacteria</taxon>
        <taxon>Oceanospirillales</taxon>
        <taxon>Oceanospirillaceae</taxon>
        <taxon>Nitrincola</taxon>
    </lineage>
</organism>
<feature type="transmembrane region" description="Helical" evidence="6">
    <location>
        <begin position="116"/>
        <end position="137"/>
    </location>
</feature>
<evidence type="ECO:0000313" key="8">
    <source>
        <dbReference type="Proteomes" id="UP000250744"/>
    </source>
</evidence>
<comment type="caution">
    <text evidence="7">The sequence shown here is derived from an EMBL/GenBank/DDBJ whole genome shotgun (WGS) entry which is preliminary data.</text>
</comment>
<dbReference type="AlphaFoldDB" id="A0A364NQU8"/>
<feature type="transmembrane region" description="Helical" evidence="6">
    <location>
        <begin position="40"/>
        <end position="65"/>
    </location>
</feature>
<dbReference type="GO" id="GO:0005886">
    <property type="term" value="C:plasma membrane"/>
    <property type="evidence" value="ECO:0007669"/>
    <property type="project" value="UniProtKB-SubCell"/>
</dbReference>